<feature type="region of interest" description="Disordered" evidence="1">
    <location>
        <begin position="60"/>
        <end position="84"/>
    </location>
</feature>
<sequence length="84" mass="9908">MTEQYSEAEKRKTRALLSVYFESLGQSPADGIHELHAKFLKENNVTEAHKPMLDKIVRSQRELKKKEKERGKKYETSTQTQKHY</sequence>
<organism evidence="2 3">
    <name type="scientific">Listeria booriae</name>
    <dbReference type="NCBI Taxonomy" id="1552123"/>
    <lineage>
        <taxon>Bacteria</taxon>
        <taxon>Bacillati</taxon>
        <taxon>Bacillota</taxon>
        <taxon>Bacilli</taxon>
        <taxon>Bacillales</taxon>
        <taxon>Listeriaceae</taxon>
        <taxon>Listeria</taxon>
    </lineage>
</organism>
<evidence type="ECO:0000313" key="2">
    <source>
        <dbReference type="EMBL" id="MBC1563600.1"/>
    </source>
</evidence>
<dbReference type="AlphaFoldDB" id="A0A7X0XM68"/>
<feature type="compositionally biased region" description="Basic and acidic residues" evidence="1">
    <location>
        <begin position="60"/>
        <end position="75"/>
    </location>
</feature>
<dbReference type="RefSeq" id="WP_185430486.1">
    <property type="nucleotide sequence ID" value="NZ_JAARRW010000010.1"/>
</dbReference>
<protein>
    <submittedName>
        <fullName evidence="2">Uncharacterized protein</fullName>
    </submittedName>
</protein>
<name>A0A7X0XM68_9LIST</name>
<dbReference type="Proteomes" id="UP000541955">
    <property type="component" value="Unassembled WGS sequence"/>
</dbReference>
<evidence type="ECO:0000313" key="3">
    <source>
        <dbReference type="Proteomes" id="UP000541955"/>
    </source>
</evidence>
<reference evidence="2 3" key="1">
    <citation type="submission" date="2020-03" db="EMBL/GenBank/DDBJ databases">
        <title>Soil Listeria distribution.</title>
        <authorList>
            <person name="Liao J."/>
            <person name="Wiedmann M."/>
        </authorList>
    </citation>
    <scope>NUCLEOTIDE SEQUENCE [LARGE SCALE GENOMIC DNA]</scope>
    <source>
        <strain evidence="2 3">FSL L7-1387</strain>
    </source>
</reference>
<evidence type="ECO:0000256" key="1">
    <source>
        <dbReference type="SAM" id="MobiDB-lite"/>
    </source>
</evidence>
<comment type="caution">
    <text evidence="2">The sequence shown here is derived from an EMBL/GenBank/DDBJ whole genome shotgun (WGS) entry which is preliminary data.</text>
</comment>
<proteinExistence type="predicted"/>
<dbReference type="EMBL" id="JAARRW010000010">
    <property type="protein sequence ID" value="MBC1563600.1"/>
    <property type="molecule type" value="Genomic_DNA"/>
</dbReference>
<accession>A0A7X0XM68</accession>
<gene>
    <name evidence="2" type="ORF">HB902_16115</name>
</gene>